<protein>
    <submittedName>
        <fullName evidence="5">Transcriptional regulator, ArsR family</fullName>
    </submittedName>
</protein>
<dbReference type="RefSeq" id="WP_090659118.1">
    <property type="nucleotide sequence ID" value="NZ_FOXQ01000007.1"/>
</dbReference>
<dbReference type="InterPro" id="IPR036388">
    <property type="entry name" value="WH-like_DNA-bd_sf"/>
</dbReference>
<dbReference type="PROSITE" id="PS50987">
    <property type="entry name" value="HTH_ARSR_2"/>
    <property type="match status" value="1"/>
</dbReference>
<evidence type="ECO:0000313" key="5">
    <source>
        <dbReference type="EMBL" id="SFQ26008.1"/>
    </source>
</evidence>
<evidence type="ECO:0000256" key="2">
    <source>
        <dbReference type="ARBA" id="ARBA00023125"/>
    </source>
</evidence>
<dbReference type="PANTHER" id="PTHR33154">
    <property type="entry name" value="TRANSCRIPTIONAL REGULATOR, ARSR FAMILY"/>
    <property type="match status" value="1"/>
</dbReference>
<organism evidence="5 6">
    <name type="scientific">Parafilimonas terrae</name>
    <dbReference type="NCBI Taxonomy" id="1465490"/>
    <lineage>
        <taxon>Bacteria</taxon>
        <taxon>Pseudomonadati</taxon>
        <taxon>Bacteroidota</taxon>
        <taxon>Chitinophagia</taxon>
        <taxon>Chitinophagales</taxon>
        <taxon>Chitinophagaceae</taxon>
        <taxon>Parafilimonas</taxon>
    </lineage>
</organism>
<name>A0A1I5X244_9BACT</name>
<keyword evidence="3" id="KW-0804">Transcription</keyword>
<dbReference type="AlphaFoldDB" id="A0A1I5X244"/>
<proteinExistence type="predicted"/>
<dbReference type="Pfam" id="PF01022">
    <property type="entry name" value="HTH_5"/>
    <property type="match status" value="1"/>
</dbReference>
<evidence type="ECO:0000259" key="4">
    <source>
        <dbReference type="PROSITE" id="PS50987"/>
    </source>
</evidence>
<dbReference type="EMBL" id="FOXQ01000007">
    <property type="protein sequence ID" value="SFQ26008.1"/>
    <property type="molecule type" value="Genomic_DNA"/>
</dbReference>
<dbReference type="PRINTS" id="PR00778">
    <property type="entry name" value="HTHARSR"/>
</dbReference>
<reference evidence="5 6" key="1">
    <citation type="submission" date="2016-10" db="EMBL/GenBank/DDBJ databases">
        <authorList>
            <person name="de Groot N.N."/>
        </authorList>
    </citation>
    <scope>NUCLEOTIDE SEQUENCE [LARGE SCALE GENOMIC DNA]</scope>
    <source>
        <strain evidence="5 6">DSM 28286</strain>
    </source>
</reference>
<dbReference type="InterPro" id="IPR047796">
    <property type="entry name" value="SdpR-like_repress"/>
</dbReference>
<evidence type="ECO:0000256" key="3">
    <source>
        <dbReference type="ARBA" id="ARBA00023163"/>
    </source>
</evidence>
<dbReference type="SUPFAM" id="SSF46785">
    <property type="entry name" value="Winged helix' DNA-binding domain"/>
    <property type="match status" value="1"/>
</dbReference>
<dbReference type="GO" id="GO:0003677">
    <property type="term" value="F:DNA binding"/>
    <property type="evidence" value="ECO:0007669"/>
    <property type="project" value="UniProtKB-KW"/>
</dbReference>
<gene>
    <name evidence="5" type="ORF">SAMN05444277_107154</name>
</gene>
<dbReference type="Proteomes" id="UP000199031">
    <property type="component" value="Unassembled WGS sequence"/>
</dbReference>
<feature type="domain" description="HTH arsR-type" evidence="4">
    <location>
        <begin position="1"/>
        <end position="87"/>
    </location>
</feature>
<dbReference type="NCBIfam" id="NF033789">
    <property type="entry name" value="repress_SdpR"/>
    <property type="match status" value="1"/>
</dbReference>
<dbReference type="CDD" id="cd00090">
    <property type="entry name" value="HTH_ARSR"/>
    <property type="match status" value="1"/>
</dbReference>
<keyword evidence="2" id="KW-0238">DNA-binding</keyword>
<dbReference type="PANTHER" id="PTHR33154:SF33">
    <property type="entry name" value="TRANSCRIPTIONAL REPRESSOR SDPR"/>
    <property type="match status" value="1"/>
</dbReference>
<sequence>MNIVFKALNDATRRQILEMLQKNDLTAGEIAENFNISFPSISHHLDLLKQAKLVTTKKEGQFIYYSLNTTVMDEIVKWLLQFKPKKNK</sequence>
<accession>A0A1I5X244</accession>
<dbReference type="GO" id="GO:0003700">
    <property type="term" value="F:DNA-binding transcription factor activity"/>
    <property type="evidence" value="ECO:0007669"/>
    <property type="project" value="InterPro"/>
</dbReference>
<keyword evidence="1" id="KW-0805">Transcription regulation</keyword>
<evidence type="ECO:0000256" key="1">
    <source>
        <dbReference type="ARBA" id="ARBA00023015"/>
    </source>
</evidence>
<dbReference type="InterPro" id="IPR011991">
    <property type="entry name" value="ArsR-like_HTH"/>
</dbReference>
<dbReference type="InterPro" id="IPR051081">
    <property type="entry name" value="HTH_MetalResp_TranReg"/>
</dbReference>
<dbReference type="InterPro" id="IPR036390">
    <property type="entry name" value="WH_DNA-bd_sf"/>
</dbReference>
<evidence type="ECO:0000313" key="6">
    <source>
        <dbReference type="Proteomes" id="UP000199031"/>
    </source>
</evidence>
<keyword evidence="6" id="KW-1185">Reference proteome</keyword>
<dbReference type="NCBIfam" id="NF033788">
    <property type="entry name" value="HTH_metalloreg"/>
    <property type="match status" value="1"/>
</dbReference>
<dbReference type="InterPro" id="IPR001845">
    <property type="entry name" value="HTH_ArsR_DNA-bd_dom"/>
</dbReference>
<dbReference type="SMART" id="SM00418">
    <property type="entry name" value="HTH_ARSR"/>
    <property type="match status" value="1"/>
</dbReference>
<dbReference type="Gene3D" id="1.10.10.10">
    <property type="entry name" value="Winged helix-like DNA-binding domain superfamily/Winged helix DNA-binding domain"/>
    <property type="match status" value="1"/>
</dbReference>
<dbReference type="STRING" id="1465490.SAMN05444277_107154"/>
<dbReference type="OrthoDB" id="9799175at2"/>